<reference evidence="3" key="1">
    <citation type="journal article" date="2021" name="PeerJ">
        <title>Extensive microbial diversity within the chicken gut microbiome revealed by metagenomics and culture.</title>
        <authorList>
            <person name="Gilroy R."/>
            <person name="Ravi A."/>
            <person name="Getino M."/>
            <person name="Pursley I."/>
            <person name="Horton D.L."/>
            <person name="Alikhan N.F."/>
            <person name="Baker D."/>
            <person name="Gharbi K."/>
            <person name="Hall N."/>
            <person name="Watson M."/>
            <person name="Adriaenssens E.M."/>
            <person name="Foster-Nyarko E."/>
            <person name="Jarju S."/>
            <person name="Secka A."/>
            <person name="Antonio M."/>
            <person name="Oren A."/>
            <person name="Chaudhuri R.R."/>
            <person name="La Ragione R."/>
            <person name="Hildebrand F."/>
            <person name="Pallen M.J."/>
        </authorList>
    </citation>
    <scope>NUCLEOTIDE SEQUENCE</scope>
    <source>
        <strain evidence="3">CHK174-6876</strain>
    </source>
</reference>
<organism evidence="3 4">
    <name type="scientific">Ligilactobacillus acidipiscis</name>
    <dbReference type="NCBI Taxonomy" id="89059"/>
    <lineage>
        <taxon>Bacteria</taxon>
        <taxon>Bacillati</taxon>
        <taxon>Bacillota</taxon>
        <taxon>Bacilli</taxon>
        <taxon>Lactobacillales</taxon>
        <taxon>Lactobacillaceae</taxon>
        <taxon>Ligilactobacillus</taxon>
    </lineage>
</organism>
<accession>A0A921K040</accession>
<evidence type="ECO:0000256" key="2">
    <source>
        <dbReference type="SAM" id="Phobius"/>
    </source>
</evidence>
<sequence>MLILASISLSKQWISILSLIISITSGIASVIAIMSFFKNKAELIIFTDKSKNSWTPITEGEITFTGENGKTQSLPSGVLFHYQFLNPSPHDIAFFNLHFNSDGRICEFFSDRSVGYATKKPTFIHHDLINTAELYFPHETQGTFPANSFTPLYCFVSSEELAGSDHGTVIIQYAIREFPYIGKKHHFRTFKHRVDLKNWRELEQSKKEIMKKLTQTEQIPEKSTIKHPHPRKKKK</sequence>
<dbReference type="AlphaFoldDB" id="A0A921K040"/>
<protein>
    <submittedName>
        <fullName evidence="3">Uncharacterized protein</fullName>
    </submittedName>
</protein>
<keyword evidence="2" id="KW-0472">Membrane</keyword>
<feature type="transmembrane region" description="Helical" evidence="2">
    <location>
        <begin position="12"/>
        <end position="37"/>
    </location>
</feature>
<evidence type="ECO:0000256" key="1">
    <source>
        <dbReference type="SAM" id="MobiDB-lite"/>
    </source>
</evidence>
<keyword evidence="2" id="KW-1133">Transmembrane helix</keyword>
<feature type="compositionally biased region" description="Basic residues" evidence="1">
    <location>
        <begin position="225"/>
        <end position="235"/>
    </location>
</feature>
<keyword evidence="2" id="KW-0812">Transmembrane</keyword>
<proteinExistence type="predicted"/>
<gene>
    <name evidence="3" type="ORF">K8V00_03215</name>
</gene>
<comment type="caution">
    <text evidence="3">The sequence shown here is derived from an EMBL/GenBank/DDBJ whole genome shotgun (WGS) entry which is preliminary data.</text>
</comment>
<dbReference type="Proteomes" id="UP000707535">
    <property type="component" value="Unassembled WGS sequence"/>
</dbReference>
<evidence type="ECO:0000313" key="3">
    <source>
        <dbReference type="EMBL" id="HJE96608.1"/>
    </source>
</evidence>
<name>A0A921K040_9LACO</name>
<evidence type="ECO:0000313" key="4">
    <source>
        <dbReference type="Proteomes" id="UP000707535"/>
    </source>
</evidence>
<reference evidence="3" key="2">
    <citation type="submission" date="2021-09" db="EMBL/GenBank/DDBJ databases">
        <authorList>
            <person name="Gilroy R."/>
        </authorList>
    </citation>
    <scope>NUCLEOTIDE SEQUENCE</scope>
    <source>
        <strain evidence="3">CHK174-6876</strain>
    </source>
</reference>
<feature type="region of interest" description="Disordered" evidence="1">
    <location>
        <begin position="210"/>
        <end position="235"/>
    </location>
</feature>
<dbReference type="EMBL" id="DYXG01000027">
    <property type="protein sequence ID" value="HJE96608.1"/>
    <property type="molecule type" value="Genomic_DNA"/>
</dbReference>